<evidence type="ECO:0000256" key="3">
    <source>
        <dbReference type="ARBA" id="ARBA00022691"/>
    </source>
</evidence>
<proteinExistence type="inferred from homology"/>
<name>A0ABD2X749_9HYME</name>
<evidence type="ECO:0000313" key="7">
    <source>
        <dbReference type="EMBL" id="KAL3401198.1"/>
    </source>
</evidence>
<evidence type="ECO:0000256" key="2">
    <source>
        <dbReference type="ARBA" id="ARBA00022679"/>
    </source>
</evidence>
<dbReference type="Gene3D" id="3.90.1420.10">
    <property type="entry name" value="Rubisco LSMT, substrate-binding domain"/>
    <property type="match status" value="1"/>
</dbReference>
<feature type="compositionally biased region" description="Basic residues" evidence="5">
    <location>
        <begin position="294"/>
        <end position="309"/>
    </location>
</feature>
<dbReference type="EC" id="2.1.1.85" evidence="4"/>
<keyword evidence="2 4" id="KW-0808">Transferase</keyword>
<keyword evidence="3 4" id="KW-0949">S-adenosyl-L-methionine</keyword>
<protein>
    <recommendedName>
        <fullName evidence="4">protein-histidine N-methyltransferase</fullName>
        <ecNumber evidence="4">2.1.1.85</ecNumber>
    </recommendedName>
</protein>
<dbReference type="PANTHER" id="PTHR13271:SF47">
    <property type="entry name" value="ACTIN-HISTIDINE N-METHYLTRANSFERASE"/>
    <property type="match status" value="1"/>
</dbReference>
<dbReference type="Gene3D" id="3.90.1410.10">
    <property type="entry name" value="set domain protein methyltransferase, domain 1"/>
    <property type="match status" value="1"/>
</dbReference>
<evidence type="ECO:0000256" key="4">
    <source>
        <dbReference type="PROSITE-ProRule" id="PRU00898"/>
    </source>
</evidence>
<dbReference type="SUPFAM" id="SSF81822">
    <property type="entry name" value="RuBisCo LSMT C-terminal, substrate-binding domain"/>
    <property type="match status" value="1"/>
</dbReference>
<feature type="region of interest" description="Disordered" evidence="5">
    <location>
        <begin position="273"/>
        <end position="321"/>
    </location>
</feature>
<evidence type="ECO:0000256" key="5">
    <source>
        <dbReference type="SAM" id="MobiDB-lite"/>
    </source>
</evidence>
<dbReference type="InterPro" id="IPR046341">
    <property type="entry name" value="SET_dom_sf"/>
</dbReference>
<comment type="similarity">
    <text evidence="4">Belongs to the class V-like SAM-binding methyltransferase superfamily. SETD3 actin-histidine methyltransferase family.</text>
</comment>
<comment type="catalytic activity">
    <reaction evidence="4">
        <text>L-histidyl-[protein] + S-adenosyl-L-methionine = N(tele)-methyl-L-histidyl-[protein] + S-adenosyl-L-homocysteine + H(+)</text>
        <dbReference type="Rhea" id="RHEA:19369"/>
        <dbReference type="Rhea" id="RHEA-COMP:9745"/>
        <dbReference type="Rhea" id="RHEA-COMP:11600"/>
        <dbReference type="ChEBI" id="CHEBI:15378"/>
        <dbReference type="ChEBI" id="CHEBI:16367"/>
        <dbReference type="ChEBI" id="CHEBI:29979"/>
        <dbReference type="ChEBI" id="CHEBI:57856"/>
        <dbReference type="ChEBI" id="CHEBI:59789"/>
        <dbReference type="EC" id="2.1.1.85"/>
    </reaction>
</comment>
<evidence type="ECO:0000256" key="1">
    <source>
        <dbReference type="ARBA" id="ARBA00022603"/>
    </source>
</evidence>
<dbReference type="GO" id="GO:0032259">
    <property type="term" value="P:methylation"/>
    <property type="evidence" value="ECO:0007669"/>
    <property type="project" value="UniProtKB-KW"/>
</dbReference>
<dbReference type="EMBL" id="JBJJXI010000049">
    <property type="protein sequence ID" value="KAL3401198.1"/>
    <property type="molecule type" value="Genomic_DNA"/>
</dbReference>
<keyword evidence="8" id="KW-1185">Reference proteome</keyword>
<gene>
    <name evidence="7" type="ORF">TKK_005801</name>
</gene>
<keyword evidence="1 4" id="KW-0489">Methyltransferase</keyword>
<accession>A0ABD2X749</accession>
<dbReference type="InterPro" id="IPR036464">
    <property type="entry name" value="Rubisco_LSMT_subst-bd_sf"/>
</dbReference>
<sequence length="385" mass="45129">MPDKITKLKKQKFRMDIMFEFYLKRWAVSTVMTRQNMIPVKNEDKMILSLIPFWDMCNHEEGRITTNFDLSTNSCECFAMRHFKKSDQIFIHYGSRTNTEFFIHSGFLPENNHNSYKESFSSAGHGFAPKFFCGLLDSFRLRLGISHLDPLKEQRIYLLNKLGLPINHEYTLRPGNEVISGRLLAFLRIFHFSKSELIKWMNSENFCMLTESSCDISNDIHCKAISYIKVRLELLMQRYKNHLILVRPHLWCHDASLADDLVSAAVDKVVEGSDQKPLLPDGQTLMPKTAAQRERRRVQQQRSRARKREAKLQQDQQIDPRPPLRVTARKILDLPLPPWTFQRHVSLSMPSLEYDIEEPRPSVRSVVVVPTTNHHLYYDPEHPEF</sequence>
<dbReference type="PANTHER" id="PTHR13271">
    <property type="entry name" value="UNCHARACTERIZED PUTATIVE METHYLTRANSFERASE"/>
    <property type="match status" value="1"/>
</dbReference>
<dbReference type="InterPro" id="IPR050600">
    <property type="entry name" value="SETD3_SETD6_MTase"/>
</dbReference>
<dbReference type="SUPFAM" id="SSF82199">
    <property type="entry name" value="SET domain"/>
    <property type="match status" value="1"/>
</dbReference>
<dbReference type="InterPro" id="IPR025785">
    <property type="entry name" value="SETD3"/>
</dbReference>
<dbReference type="Pfam" id="PF09273">
    <property type="entry name" value="Rubis-subs-bind"/>
    <property type="match status" value="1"/>
</dbReference>
<dbReference type="PROSITE" id="PS51565">
    <property type="entry name" value="SAM_MT85_SETD3"/>
    <property type="match status" value="1"/>
</dbReference>
<feature type="domain" description="Rubisco LSMT substrate-binding" evidence="6">
    <location>
        <begin position="149"/>
        <end position="242"/>
    </location>
</feature>
<dbReference type="InterPro" id="IPR015353">
    <property type="entry name" value="Rubisco_LSMT_subst-bd"/>
</dbReference>
<reference evidence="7 8" key="1">
    <citation type="journal article" date="2024" name="bioRxiv">
        <title>A reference genome for Trichogramma kaykai: A tiny desert-dwelling parasitoid wasp with competing sex-ratio distorters.</title>
        <authorList>
            <person name="Culotta J."/>
            <person name="Lindsey A.R."/>
        </authorList>
    </citation>
    <scope>NUCLEOTIDE SEQUENCE [LARGE SCALE GENOMIC DNA]</scope>
    <source>
        <strain evidence="7 8">KSX58</strain>
    </source>
</reference>
<dbReference type="GO" id="GO:0018064">
    <property type="term" value="F:protein-L-histidine N-tele-methyltransferase activity"/>
    <property type="evidence" value="ECO:0007669"/>
    <property type="project" value="UniProtKB-EC"/>
</dbReference>
<evidence type="ECO:0000313" key="8">
    <source>
        <dbReference type="Proteomes" id="UP001627154"/>
    </source>
</evidence>
<comment type="caution">
    <text evidence="7">The sequence shown here is derived from an EMBL/GenBank/DDBJ whole genome shotgun (WGS) entry which is preliminary data.</text>
</comment>
<evidence type="ECO:0000259" key="6">
    <source>
        <dbReference type="Pfam" id="PF09273"/>
    </source>
</evidence>
<dbReference type="AlphaFoldDB" id="A0ABD2X749"/>
<organism evidence="7 8">
    <name type="scientific">Trichogramma kaykai</name>
    <dbReference type="NCBI Taxonomy" id="54128"/>
    <lineage>
        <taxon>Eukaryota</taxon>
        <taxon>Metazoa</taxon>
        <taxon>Ecdysozoa</taxon>
        <taxon>Arthropoda</taxon>
        <taxon>Hexapoda</taxon>
        <taxon>Insecta</taxon>
        <taxon>Pterygota</taxon>
        <taxon>Neoptera</taxon>
        <taxon>Endopterygota</taxon>
        <taxon>Hymenoptera</taxon>
        <taxon>Apocrita</taxon>
        <taxon>Proctotrupomorpha</taxon>
        <taxon>Chalcidoidea</taxon>
        <taxon>Trichogrammatidae</taxon>
        <taxon>Trichogramma</taxon>
    </lineage>
</organism>
<dbReference type="Proteomes" id="UP001627154">
    <property type="component" value="Unassembled WGS sequence"/>
</dbReference>